<keyword evidence="5" id="KW-1185">Reference proteome</keyword>
<feature type="region of interest" description="Disordered" evidence="2">
    <location>
        <begin position="1"/>
        <end position="29"/>
    </location>
</feature>
<accession>A0A1A9VKB2</accession>
<dbReference type="Gene3D" id="3.40.50.300">
    <property type="entry name" value="P-loop containing nucleotide triphosphate hydrolases"/>
    <property type="match status" value="1"/>
</dbReference>
<evidence type="ECO:0000313" key="5">
    <source>
        <dbReference type="Proteomes" id="UP000078200"/>
    </source>
</evidence>
<dbReference type="InterPro" id="IPR027417">
    <property type="entry name" value="P-loop_NTPase"/>
</dbReference>
<dbReference type="VEuPathDB" id="VectorBase:GAUT039710"/>
<dbReference type="InterPro" id="IPR050238">
    <property type="entry name" value="DNA_Rep/Repair_Clamp_Loader"/>
</dbReference>
<organism evidence="4 5">
    <name type="scientific">Glossina austeni</name>
    <name type="common">Savannah tsetse fly</name>
    <dbReference type="NCBI Taxonomy" id="7395"/>
    <lineage>
        <taxon>Eukaryota</taxon>
        <taxon>Metazoa</taxon>
        <taxon>Ecdysozoa</taxon>
        <taxon>Arthropoda</taxon>
        <taxon>Hexapoda</taxon>
        <taxon>Insecta</taxon>
        <taxon>Pterygota</taxon>
        <taxon>Neoptera</taxon>
        <taxon>Endopterygota</taxon>
        <taxon>Diptera</taxon>
        <taxon>Brachycera</taxon>
        <taxon>Muscomorpha</taxon>
        <taxon>Hippoboscoidea</taxon>
        <taxon>Glossinidae</taxon>
        <taxon>Glossina</taxon>
    </lineage>
</organism>
<feature type="compositionally biased region" description="Polar residues" evidence="2">
    <location>
        <begin position="1"/>
        <end position="21"/>
    </location>
</feature>
<dbReference type="AlphaFoldDB" id="A0A1A9VKB2"/>
<evidence type="ECO:0000256" key="1">
    <source>
        <dbReference type="ARBA" id="ARBA00015492"/>
    </source>
</evidence>
<sequence>MAENNDNNSFIKRFTNRTPGSTGEGFSREKSVCKADDIPQSIKQHLSAVIEDDEVVSGIESTIIDLTEDKIKVLREGEAQMSTTEYLSVFEERKQASTTKLPSEIEFRERSYDEVALDLHIVEGDTIGIEKVREMKNFLHLSPIQSEHKIAIIDSLRAMTNNAKNAILKILEEPPKNSKIFIISHKPYDIQTTIQCRCFQLNLLPLTYDETKQVASSQCKFDDQTFDEMITLFPGTPGMIVKAISSDAYEAYKCFYKFLHDLKNPNMINKVINSEIELELASYITQAFILESIKREVNGVEILLVYNLTDNKLTVWQSIEVLTKAILNMQKELSSIKNIALDQDVTLEKGKELLSGIYEANFKLNKAINIATLPKIGYHMLNGELVVRNHITEEEVKIPRDFHYLKVVKSDHDDYKLTFCNFLGNEFFEYKKYDPQYSGVSDEYKFVDFGSVKKTHNLKFKEYVGHAPKFFAAEGPIEPGSQNHVIDLFRLVKSGKVGALADEFGYFDDQNKLHYYNYHKSAESNIYNPENFSVKMINIDVSKVDKFYLIAEQGDIIIHPILENLDIF</sequence>
<dbReference type="EnsemblMetazoa" id="GAUT039710-RA">
    <property type="protein sequence ID" value="GAUT039710-PA"/>
    <property type="gene ID" value="GAUT039710"/>
</dbReference>
<feature type="domain" description="YrdC-like" evidence="3">
    <location>
        <begin position="26"/>
        <end position="77"/>
    </location>
</feature>
<evidence type="ECO:0000256" key="2">
    <source>
        <dbReference type="SAM" id="MobiDB-lite"/>
    </source>
</evidence>
<name>A0A1A9VKB2_GLOAU</name>
<dbReference type="Proteomes" id="UP000078200">
    <property type="component" value="Unassembled WGS sequence"/>
</dbReference>
<evidence type="ECO:0000259" key="3">
    <source>
        <dbReference type="Pfam" id="PF01300"/>
    </source>
</evidence>
<dbReference type="SUPFAM" id="SSF52540">
    <property type="entry name" value="P-loop containing nucleoside triphosphate hydrolases"/>
    <property type="match status" value="1"/>
</dbReference>
<dbReference type="SUPFAM" id="SSF55821">
    <property type="entry name" value="YrdC/RibB"/>
    <property type="match status" value="1"/>
</dbReference>
<dbReference type="GO" id="GO:0003725">
    <property type="term" value="F:double-stranded RNA binding"/>
    <property type="evidence" value="ECO:0007669"/>
    <property type="project" value="InterPro"/>
</dbReference>
<protein>
    <recommendedName>
        <fullName evidence="1">Threonylcarbamoyl-AMP synthase</fullName>
    </recommendedName>
</protein>
<dbReference type="Pfam" id="PF01300">
    <property type="entry name" value="Sua5_yciO_yrdC"/>
    <property type="match status" value="1"/>
</dbReference>
<dbReference type="PANTHER" id="PTHR11669:SF8">
    <property type="entry name" value="DNA POLYMERASE III SUBUNIT DELTA"/>
    <property type="match status" value="1"/>
</dbReference>
<reference evidence="4" key="1">
    <citation type="submission" date="2020-05" db="UniProtKB">
        <authorList>
            <consortium name="EnsemblMetazoa"/>
        </authorList>
    </citation>
    <scope>IDENTIFICATION</scope>
    <source>
        <strain evidence="4">TTRI</strain>
    </source>
</reference>
<dbReference type="GO" id="GO:0006261">
    <property type="term" value="P:DNA-templated DNA replication"/>
    <property type="evidence" value="ECO:0007669"/>
    <property type="project" value="TreeGrafter"/>
</dbReference>
<evidence type="ECO:0000313" key="4">
    <source>
        <dbReference type="EnsemblMetazoa" id="GAUT039710-PA"/>
    </source>
</evidence>
<dbReference type="InterPro" id="IPR017945">
    <property type="entry name" value="DHBP_synth_RibB-like_a/b_dom"/>
</dbReference>
<proteinExistence type="predicted"/>
<dbReference type="Gene3D" id="3.90.870.10">
    <property type="entry name" value="DHBP synthase"/>
    <property type="match status" value="1"/>
</dbReference>
<dbReference type="PANTHER" id="PTHR11669">
    <property type="entry name" value="REPLICATION FACTOR C / DNA POLYMERASE III GAMMA-TAU SUBUNIT"/>
    <property type="match status" value="1"/>
</dbReference>
<dbReference type="InterPro" id="IPR006070">
    <property type="entry name" value="Sua5-like_dom"/>
</dbReference>
<dbReference type="Pfam" id="PF13177">
    <property type="entry name" value="DNA_pol3_delta2"/>
    <property type="match status" value="1"/>
</dbReference>